<gene>
    <name evidence="1" type="ORF">EW093_14040</name>
</gene>
<reference evidence="1 2" key="1">
    <citation type="submission" date="2019-02" db="EMBL/GenBank/DDBJ databases">
        <authorList>
            <person name="Fomenkov A."/>
            <person name="Dubinina G."/>
            <person name="Grabovich M."/>
            <person name="Vincze T."/>
            <person name="Roberts R.J."/>
        </authorList>
    </citation>
    <scope>NUCLEOTIDE SEQUENCE [LARGE SCALE GENOMIC DNA]</scope>
    <source>
        <strain evidence="1 2">P</strain>
    </source>
</reference>
<protein>
    <recommendedName>
        <fullName evidence="3">Glycoside-hydrolase family GH114 TIM-barrel domain-containing protein</fullName>
    </recommendedName>
</protein>
<organism evidence="1 2">
    <name type="scientific">Thiospirochaeta perfilievii</name>
    <dbReference type="NCBI Taxonomy" id="252967"/>
    <lineage>
        <taxon>Bacteria</taxon>
        <taxon>Pseudomonadati</taxon>
        <taxon>Spirochaetota</taxon>
        <taxon>Spirochaetia</taxon>
        <taxon>Spirochaetales</taxon>
        <taxon>Spirochaetaceae</taxon>
        <taxon>Thiospirochaeta</taxon>
    </lineage>
</organism>
<name>A0A5C1QCE8_9SPIO</name>
<dbReference type="Proteomes" id="UP000323824">
    <property type="component" value="Chromosome"/>
</dbReference>
<dbReference type="AlphaFoldDB" id="A0A5C1QCE8"/>
<proteinExistence type="predicted"/>
<evidence type="ECO:0000313" key="1">
    <source>
        <dbReference type="EMBL" id="QEN05773.1"/>
    </source>
</evidence>
<accession>A0A5C1QCE8</accession>
<keyword evidence="2" id="KW-1185">Reference proteome</keyword>
<dbReference type="EMBL" id="CP035807">
    <property type="protein sequence ID" value="QEN05773.1"/>
    <property type="molecule type" value="Genomic_DNA"/>
</dbReference>
<reference evidence="1 2" key="2">
    <citation type="submission" date="2019-09" db="EMBL/GenBank/DDBJ databases">
        <title>Complete Genome Sequence and Methylome Analysis of free living Spirochaetas.</title>
        <authorList>
            <person name="Leshcheva N."/>
            <person name="Mikheeva N."/>
        </authorList>
    </citation>
    <scope>NUCLEOTIDE SEQUENCE [LARGE SCALE GENOMIC DNA]</scope>
    <source>
        <strain evidence="1 2">P</strain>
    </source>
</reference>
<evidence type="ECO:0000313" key="2">
    <source>
        <dbReference type="Proteomes" id="UP000323824"/>
    </source>
</evidence>
<dbReference type="RefSeq" id="WP_149569006.1">
    <property type="nucleotide sequence ID" value="NZ_CP035807.1"/>
</dbReference>
<evidence type="ECO:0008006" key="3">
    <source>
        <dbReference type="Google" id="ProtNLM"/>
    </source>
</evidence>
<dbReference type="KEGG" id="sper:EW093_14040"/>
<sequence>MLFVSCVTNSNKIDHYIGTTGARYGITPFPDSNKWYSYLGDLNRDLGKKKNYSILWSVGTYRFNGIQMNFPGEGDDNLFYDEIDYNSKYLDFFSKKKVNTYLLIEVQSLEIDRAIKSTLEYYKKFSTVKGICIDFDFFSSELIEDEQIESWLKSIKEINKNFNLIIKHWDINRVEAYKNDSVLYLQSLEDVNSLEEVKIRNLLWSKKYYPSAVGVEIGYIDSNFWSEYSEPIKYIYNELNSNSISNTSIFWSESSLKKIVD</sequence>